<proteinExistence type="predicted"/>
<dbReference type="SUPFAM" id="SSF56672">
    <property type="entry name" value="DNA/RNA polymerases"/>
    <property type="match status" value="1"/>
</dbReference>
<accession>I6M4Y1</accession>
<evidence type="ECO:0000259" key="1">
    <source>
        <dbReference type="Pfam" id="PF07727"/>
    </source>
</evidence>
<dbReference type="PANTHER" id="PTHR11439:SF467">
    <property type="entry name" value="INTEGRASE CATALYTIC DOMAIN-CONTAINING PROTEIN"/>
    <property type="match status" value="1"/>
</dbReference>
<protein>
    <submittedName>
        <fullName evidence="2">Polyprotein</fullName>
    </submittedName>
</protein>
<dbReference type="InterPro" id="IPR043502">
    <property type="entry name" value="DNA/RNA_pol_sf"/>
</dbReference>
<organism evidence="2">
    <name type="scientific">Sorghum propinquum</name>
    <name type="common">Sorghum</name>
    <dbReference type="NCBI Taxonomy" id="132711"/>
    <lineage>
        <taxon>Eukaryota</taxon>
        <taxon>Viridiplantae</taxon>
        <taxon>Streptophyta</taxon>
        <taxon>Embryophyta</taxon>
        <taxon>Tracheophyta</taxon>
        <taxon>Spermatophyta</taxon>
        <taxon>Magnoliopsida</taxon>
        <taxon>Liliopsida</taxon>
        <taxon>Poales</taxon>
        <taxon>Poaceae</taxon>
        <taxon>PACMAD clade</taxon>
        <taxon>Panicoideae</taxon>
        <taxon>Andropogonodae</taxon>
        <taxon>Andropogoneae</taxon>
        <taxon>Sorghinae</taxon>
        <taxon>Sorghum</taxon>
    </lineage>
</organism>
<name>I6M4Y1_SORPR</name>
<dbReference type="EMBL" id="HM596860">
    <property type="protein sequence ID" value="AEJ07957.1"/>
    <property type="molecule type" value="Genomic_DNA"/>
</dbReference>
<dbReference type="CDD" id="cd09272">
    <property type="entry name" value="RNase_HI_RT_Ty1"/>
    <property type="match status" value="1"/>
</dbReference>
<feature type="domain" description="Reverse transcriptase Ty1/copia-type" evidence="1">
    <location>
        <begin position="1"/>
        <end position="166"/>
    </location>
</feature>
<sequence>MDVVTAYLYGSLDSDIYMKVPDGINIPNPKANRNMYCVKLQKSLYGLKQSGRMWYNRLSEFLKQKGYTNNDDCPCVFIKKSSTGFCIISVYVDDLNIIGNGSDIDEARHHLKTEFEMKDLGQTKFCLGLQLEHLPSGIFVYQSTYVQKILEKFNMDKSYPTKTPMVVRSLDVDKDPFRPREENEEILGPHFPYLSAIGALMYLANNTRPDIAFAVNLLARHSAAPTKRHWIGVKTVFRYLNGTKDLGLFYSRNQDPILLGYTDAGYLSDPHHGRSQTGFVFLQGGTTISWKSSKQTLTSTSTNHSEIIALYEASRECVWLRRVIHHITQSCGIGIAETPTIIFEDNSACVTQMESGYIKSNMTKHIIPKLFYPHELQKNGEIEILQTKSCDNLADIFTKSLPYSTFKKCVDGIGMRKLKDLQRSGGESL</sequence>
<dbReference type="AlphaFoldDB" id="I6M4Y1"/>
<dbReference type="PANTHER" id="PTHR11439">
    <property type="entry name" value="GAG-POL-RELATED RETROTRANSPOSON"/>
    <property type="match status" value="1"/>
</dbReference>
<reference evidence="2" key="1">
    <citation type="journal article" date="2012" name="Plant J.">
        <title>Dynamic evolution of bz orthologous regions in the Andropogoneae and other grasses.</title>
        <authorList>
            <person name="Wang Q."/>
            <person name="Dooner H.K."/>
        </authorList>
    </citation>
    <scope>NUCLEOTIDE SEQUENCE</scope>
</reference>
<dbReference type="Pfam" id="PF07727">
    <property type="entry name" value="RVT_2"/>
    <property type="match status" value="1"/>
</dbReference>
<evidence type="ECO:0000313" key="2">
    <source>
        <dbReference type="EMBL" id="AEJ07957.1"/>
    </source>
</evidence>
<dbReference type="InterPro" id="IPR013103">
    <property type="entry name" value="RVT_2"/>
</dbReference>